<dbReference type="Proteomes" id="UP000032141">
    <property type="component" value="Chromosome C2"/>
</dbReference>
<dbReference type="Gramene" id="Bo2g094710.1">
    <property type="protein sequence ID" value="Bo2g094710.1"/>
    <property type="gene ID" value="Bo2g094710"/>
</dbReference>
<dbReference type="OMA" id="HEAYCNG"/>
<dbReference type="HOGENOM" id="CLU_012390_1_2_1"/>
<accession>A0A0D3ARJ4</accession>
<sequence>MSTNSDDEVYGVFEEMVDQQIDDYIESALTKQPKTRVYIERDREVGHIQLWQDYFSENPTYTHDLFRRRFRMNKSLFLRIVERLGNEVPYFQQRRNGHGRNGLSTLQKCTSAMRMLAYGRAGDANDEYLRLGASTAILCLKNFAEAIIQVFGDEYQRKPTPEDLQRLLDSGEARGFPGMIGSIDCMHWEWKNCPTAWKGQFTRGSGKPTIVLEAVASQDLWIWHSFFGLPGTLNDINVLHRSPVFDEILQGRAPKVKFKVNNHTYRMPYYLTDGIYPNWATFIQSIPLPQGPKAVAFAKRQESTRKDVERAFGVLQSRFAIVKNSALKWDKEKIGKVMRACVILHNMIVEDERQGYILANTSEFESGESNRSSKVRRRESVNVDMLNIRNLVRDPQIHERLKIDLVENVWAKFGDRSD</sequence>
<organism evidence="1 2">
    <name type="scientific">Brassica oleracea var. oleracea</name>
    <dbReference type="NCBI Taxonomy" id="109376"/>
    <lineage>
        <taxon>Eukaryota</taxon>
        <taxon>Viridiplantae</taxon>
        <taxon>Streptophyta</taxon>
        <taxon>Embryophyta</taxon>
        <taxon>Tracheophyta</taxon>
        <taxon>Spermatophyta</taxon>
        <taxon>Magnoliopsida</taxon>
        <taxon>eudicotyledons</taxon>
        <taxon>Gunneridae</taxon>
        <taxon>Pentapetalae</taxon>
        <taxon>rosids</taxon>
        <taxon>malvids</taxon>
        <taxon>Brassicales</taxon>
        <taxon>Brassicaceae</taxon>
        <taxon>Brassiceae</taxon>
        <taxon>Brassica</taxon>
    </lineage>
</organism>
<keyword evidence="2" id="KW-1185">Reference proteome</keyword>
<protein>
    <recommendedName>
        <fullName evidence="3">DDE Tnp4 domain-containing protein</fullName>
    </recommendedName>
</protein>
<reference evidence="1 2" key="1">
    <citation type="journal article" date="2014" name="Genome Biol.">
        <title>Transcriptome and methylome profiling reveals relics of genome dominance in the mesopolyploid Brassica oleracea.</title>
        <authorList>
            <person name="Parkin I.A."/>
            <person name="Koh C."/>
            <person name="Tang H."/>
            <person name="Robinson S.J."/>
            <person name="Kagale S."/>
            <person name="Clarke W.E."/>
            <person name="Town C.D."/>
            <person name="Nixon J."/>
            <person name="Krishnakumar V."/>
            <person name="Bidwell S.L."/>
            <person name="Denoeud F."/>
            <person name="Belcram H."/>
            <person name="Links M.G."/>
            <person name="Just J."/>
            <person name="Clarke C."/>
            <person name="Bender T."/>
            <person name="Huebert T."/>
            <person name="Mason A.S."/>
            <person name="Pires J.C."/>
            <person name="Barker G."/>
            <person name="Moore J."/>
            <person name="Walley P.G."/>
            <person name="Manoli S."/>
            <person name="Batley J."/>
            <person name="Edwards D."/>
            <person name="Nelson M.N."/>
            <person name="Wang X."/>
            <person name="Paterson A.H."/>
            <person name="King G."/>
            <person name="Bancroft I."/>
            <person name="Chalhoub B."/>
            <person name="Sharpe A.G."/>
        </authorList>
    </citation>
    <scope>NUCLEOTIDE SEQUENCE</scope>
    <source>
        <strain evidence="1 2">cv. TO1000</strain>
    </source>
</reference>
<dbReference type="eggNOG" id="ENOG502QR5Z">
    <property type="taxonomic scope" value="Eukaryota"/>
</dbReference>
<dbReference type="AlphaFoldDB" id="A0A0D3ARJ4"/>
<evidence type="ECO:0000313" key="2">
    <source>
        <dbReference type="Proteomes" id="UP000032141"/>
    </source>
</evidence>
<name>A0A0D3ARJ4_BRAOL</name>
<evidence type="ECO:0008006" key="3">
    <source>
        <dbReference type="Google" id="ProtNLM"/>
    </source>
</evidence>
<dbReference type="EnsemblPlants" id="Bo2g094710.1">
    <property type="protein sequence ID" value="Bo2g094710.1"/>
    <property type="gene ID" value="Bo2g094710"/>
</dbReference>
<proteinExistence type="predicted"/>
<dbReference type="InterPro" id="IPR006912">
    <property type="entry name" value="Harbinger_derived_prot"/>
</dbReference>
<dbReference type="PANTHER" id="PTHR47150:SF5">
    <property type="entry name" value="OS07G0546750 PROTEIN"/>
    <property type="match status" value="1"/>
</dbReference>
<dbReference type="PANTHER" id="PTHR47150">
    <property type="entry name" value="OS12G0169200 PROTEIN"/>
    <property type="match status" value="1"/>
</dbReference>
<evidence type="ECO:0000313" key="1">
    <source>
        <dbReference type="EnsemblPlants" id="Bo2g094710.1"/>
    </source>
</evidence>
<reference evidence="1" key="2">
    <citation type="submission" date="2015-03" db="UniProtKB">
        <authorList>
            <consortium name="EnsemblPlants"/>
        </authorList>
    </citation>
    <scope>IDENTIFICATION</scope>
</reference>
<dbReference type="Pfam" id="PF04827">
    <property type="entry name" value="Plant_tran"/>
    <property type="match status" value="1"/>
</dbReference>